<accession>N1Q088</accession>
<dbReference type="InterPro" id="IPR008011">
    <property type="entry name" value="Complex1_LYR_dom"/>
</dbReference>
<comment type="subcellular location">
    <subcellularLocation>
        <location evidence="1">Mitochondrion</location>
    </subcellularLocation>
</comment>
<keyword evidence="3" id="KW-0809">Transit peptide</keyword>
<evidence type="ECO:0000313" key="9">
    <source>
        <dbReference type="Proteomes" id="UP000016933"/>
    </source>
</evidence>
<dbReference type="HOGENOM" id="CLU_151409_0_1_1"/>
<gene>
    <name evidence="8" type="ORF">DOTSEDRAFT_142881</name>
</gene>
<sequence length="101" mass="12095">MQISLLRRATLSSGRSLRSRGPTLSLEQFIQRQKVIALWRDCMRTVYRIPPSDTRQEMREFARVEFERYRHVDDLGHVRYLCSTGKTQLDSMKRYVEQTTR</sequence>
<dbReference type="InterPro" id="IPR045293">
    <property type="entry name" value="Complex1_LYR_LYRM2"/>
</dbReference>
<reference evidence="8 9" key="2">
    <citation type="journal article" date="2012" name="PLoS Pathog.">
        <title>Diverse lifestyles and strategies of plant pathogenesis encoded in the genomes of eighteen Dothideomycetes fungi.</title>
        <authorList>
            <person name="Ohm R.A."/>
            <person name="Feau N."/>
            <person name="Henrissat B."/>
            <person name="Schoch C.L."/>
            <person name="Horwitz B.A."/>
            <person name="Barry K.W."/>
            <person name="Condon B.J."/>
            <person name="Copeland A.C."/>
            <person name="Dhillon B."/>
            <person name="Glaser F."/>
            <person name="Hesse C.N."/>
            <person name="Kosti I."/>
            <person name="LaButti K."/>
            <person name="Lindquist E.A."/>
            <person name="Lucas S."/>
            <person name="Salamov A.A."/>
            <person name="Bradshaw R.E."/>
            <person name="Ciuffetti L."/>
            <person name="Hamelin R.C."/>
            <person name="Kema G.H.J."/>
            <person name="Lawrence C."/>
            <person name="Scott J.A."/>
            <person name="Spatafora J.W."/>
            <person name="Turgeon B.G."/>
            <person name="de Wit P.J.G.M."/>
            <person name="Zhong S."/>
            <person name="Goodwin S.B."/>
            <person name="Grigoriev I.V."/>
        </authorList>
    </citation>
    <scope>NUCLEOTIDE SEQUENCE [LARGE SCALE GENOMIC DNA]</scope>
    <source>
        <strain evidence="9">NZE10 / CBS 128990</strain>
    </source>
</reference>
<name>N1Q088_DOTSN</name>
<evidence type="ECO:0000256" key="6">
    <source>
        <dbReference type="ARBA" id="ARBA00044735"/>
    </source>
</evidence>
<keyword evidence="4" id="KW-0496">Mitochondrion</keyword>
<dbReference type="eggNOG" id="ENOG502SAMX">
    <property type="taxonomic scope" value="Eukaryota"/>
</dbReference>
<evidence type="ECO:0000256" key="1">
    <source>
        <dbReference type="ARBA" id="ARBA00004173"/>
    </source>
</evidence>
<protein>
    <recommendedName>
        <fullName evidence="5">LYR motif-containing protein 2</fullName>
    </recommendedName>
</protein>
<comment type="similarity">
    <text evidence="2">Belongs to the complex I LYR family.</text>
</comment>
<feature type="domain" description="Complex 1 LYR protein" evidence="7">
    <location>
        <begin position="33"/>
        <end position="90"/>
    </location>
</feature>
<proteinExistence type="inferred from homology"/>
<evidence type="ECO:0000259" key="7">
    <source>
        <dbReference type="Pfam" id="PF05347"/>
    </source>
</evidence>
<evidence type="ECO:0000256" key="5">
    <source>
        <dbReference type="ARBA" id="ARBA00026235"/>
    </source>
</evidence>
<dbReference type="Proteomes" id="UP000016933">
    <property type="component" value="Unassembled WGS sequence"/>
</dbReference>
<dbReference type="STRING" id="675120.N1Q088"/>
<dbReference type="AlphaFoldDB" id="N1Q088"/>
<dbReference type="PANTHER" id="PTHR13675:SF0">
    <property type="entry name" value="LYR MOTIF-CONTAINING PROTEIN 2"/>
    <property type="match status" value="1"/>
</dbReference>
<reference evidence="9" key="1">
    <citation type="journal article" date="2012" name="PLoS Genet.">
        <title>The genomes of the fungal plant pathogens Cladosporium fulvum and Dothistroma septosporum reveal adaptation to different hosts and lifestyles but also signatures of common ancestry.</title>
        <authorList>
            <person name="de Wit P.J.G.M."/>
            <person name="van der Burgt A."/>
            <person name="Oekmen B."/>
            <person name="Stergiopoulos I."/>
            <person name="Abd-Elsalam K.A."/>
            <person name="Aerts A.L."/>
            <person name="Bahkali A.H."/>
            <person name="Beenen H.G."/>
            <person name="Chettri P."/>
            <person name="Cox M.P."/>
            <person name="Datema E."/>
            <person name="de Vries R.P."/>
            <person name="Dhillon B."/>
            <person name="Ganley A.R."/>
            <person name="Griffiths S.A."/>
            <person name="Guo Y."/>
            <person name="Hamelin R.C."/>
            <person name="Henrissat B."/>
            <person name="Kabir M.S."/>
            <person name="Jashni M.K."/>
            <person name="Kema G."/>
            <person name="Klaubauf S."/>
            <person name="Lapidus A."/>
            <person name="Levasseur A."/>
            <person name="Lindquist E."/>
            <person name="Mehrabi R."/>
            <person name="Ohm R.A."/>
            <person name="Owen T.J."/>
            <person name="Salamov A."/>
            <person name="Schwelm A."/>
            <person name="Schijlen E."/>
            <person name="Sun H."/>
            <person name="van den Burg H.A."/>
            <person name="van Ham R.C.H.J."/>
            <person name="Zhang S."/>
            <person name="Goodwin S.B."/>
            <person name="Grigoriev I.V."/>
            <person name="Collemare J."/>
            <person name="Bradshaw R.E."/>
        </authorList>
    </citation>
    <scope>NUCLEOTIDE SEQUENCE [LARGE SCALE GENOMIC DNA]</scope>
    <source>
        <strain evidence="9">NZE10 / CBS 128990</strain>
    </source>
</reference>
<dbReference type="PANTHER" id="PTHR13675">
    <property type="entry name" value="LYR MOTIF-CONTAINING PROTEIN 2"/>
    <property type="match status" value="1"/>
</dbReference>
<dbReference type="Pfam" id="PF05347">
    <property type="entry name" value="Complex1_LYR"/>
    <property type="match status" value="1"/>
</dbReference>
<dbReference type="OMA" id="YMRDWAR"/>
<comment type="function">
    <text evidence="6">Involved in efficient integration of the N-module into mitochondrial respiratory chain complex I.</text>
</comment>
<dbReference type="GO" id="GO:0005739">
    <property type="term" value="C:mitochondrion"/>
    <property type="evidence" value="ECO:0007669"/>
    <property type="project" value="UniProtKB-SubCell"/>
</dbReference>
<evidence type="ECO:0000256" key="2">
    <source>
        <dbReference type="ARBA" id="ARBA00009508"/>
    </source>
</evidence>
<organism evidence="8 9">
    <name type="scientific">Dothistroma septosporum (strain NZE10 / CBS 128990)</name>
    <name type="common">Red band needle blight fungus</name>
    <name type="synonym">Mycosphaerella pini</name>
    <dbReference type="NCBI Taxonomy" id="675120"/>
    <lineage>
        <taxon>Eukaryota</taxon>
        <taxon>Fungi</taxon>
        <taxon>Dikarya</taxon>
        <taxon>Ascomycota</taxon>
        <taxon>Pezizomycotina</taxon>
        <taxon>Dothideomycetes</taxon>
        <taxon>Dothideomycetidae</taxon>
        <taxon>Mycosphaerellales</taxon>
        <taxon>Mycosphaerellaceae</taxon>
        <taxon>Dothistroma</taxon>
    </lineage>
</organism>
<evidence type="ECO:0000256" key="4">
    <source>
        <dbReference type="ARBA" id="ARBA00023128"/>
    </source>
</evidence>
<dbReference type="EMBL" id="KB446535">
    <property type="protein sequence ID" value="EME49166.1"/>
    <property type="molecule type" value="Genomic_DNA"/>
</dbReference>
<evidence type="ECO:0000313" key="8">
    <source>
        <dbReference type="EMBL" id="EME49166.1"/>
    </source>
</evidence>
<evidence type="ECO:0000256" key="3">
    <source>
        <dbReference type="ARBA" id="ARBA00022946"/>
    </source>
</evidence>
<dbReference type="CDD" id="cd20262">
    <property type="entry name" value="Complex1_LYR_LYRM2"/>
    <property type="match status" value="1"/>
</dbReference>
<keyword evidence="9" id="KW-1185">Reference proteome</keyword>